<feature type="domain" description="SET" evidence="1">
    <location>
        <begin position="39"/>
        <end position="261"/>
    </location>
</feature>
<dbReference type="Pfam" id="PF00856">
    <property type="entry name" value="SET"/>
    <property type="match status" value="1"/>
</dbReference>
<dbReference type="InterPro" id="IPR001214">
    <property type="entry name" value="SET_dom"/>
</dbReference>
<dbReference type="InterPro" id="IPR046341">
    <property type="entry name" value="SET_dom_sf"/>
</dbReference>
<gene>
    <name evidence="2" type="ORF">GQ43DRAFT_459824</name>
</gene>
<keyword evidence="3" id="KW-1185">Reference proteome</keyword>
<dbReference type="EMBL" id="ML993853">
    <property type="protein sequence ID" value="KAF2205544.1"/>
    <property type="molecule type" value="Genomic_DNA"/>
</dbReference>
<reference evidence="2" key="1">
    <citation type="journal article" date="2020" name="Stud. Mycol.">
        <title>101 Dothideomycetes genomes: a test case for predicting lifestyles and emergence of pathogens.</title>
        <authorList>
            <person name="Haridas S."/>
            <person name="Albert R."/>
            <person name="Binder M."/>
            <person name="Bloem J."/>
            <person name="Labutti K."/>
            <person name="Salamov A."/>
            <person name="Andreopoulos B."/>
            <person name="Baker S."/>
            <person name="Barry K."/>
            <person name="Bills G."/>
            <person name="Bluhm B."/>
            <person name="Cannon C."/>
            <person name="Castanera R."/>
            <person name="Culley D."/>
            <person name="Daum C."/>
            <person name="Ezra D."/>
            <person name="Gonzalez J."/>
            <person name="Henrissat B."/>
            <person name="Kuo A."/>
            <person name="Liang C."/>
            <person name="Lipzen A."/>
            <person name="Lutzoni F."/>
            <person name="Magnuson J."/>
            <person name="Mondo S."/>
            <person name="Nolan M."/>
            <person name="Ohm R."/>
            <person name="Pangilinan J."/>
            <person name="Park H.-J."/>
            <person name="Ramirez L."/>
            <person name="Alfaro M."/>
            <person name="Sun H."/>
            <person name="Tritt A."/>
            <person name="Yoshinaga Y."/>
            <person name="Zwiers L.-H."/>
            <person name="Turgeon B."/>
            <person name="Goodwin S."/>
            <person name="Spatafora J."/>
            <person name="Crous P."/>
            <person name="Grigoriev I."/>
        </authorList>
    </citation>
    <scope>NUCLEOTIDE SEQUENCE</scope>
    <source>
        <strain evidence="2">ATCC 74209</strain>
    </source>
</reference>
<dbReference type="GO" id="GO:0016279">
    <property type="term" value="F:protein-lysine N-methyltransferase activity"/>
    <property type="evidence" value="ECO:0007669"/>
    <property type="project" value="InterPro"/>
</dbReference>
<dbReference type="PROSITE" id="PS50280">
    <property type="entry name" value="SET"/>
    <property type="match status" value="1"/>
</dbReference>
<dbReference type="Proteomes" id="UP000799536">
    <property type="component" value="Unassembled WGS sequence"/>
</dbReference>
<dbReference type="PANTHER" id="PTHR13271">
    <property type="entry name" value="UNCHARACTERIZED PUTATIVE METHYLTRANSFERASE"/>
    <property type="match status" value="1"/>
</dbReference>
<name>A0A9P4JW58_9PLEO</name>
<evidence type="ECO:0000313" key="2">
    <source>
        <dbReference type="EMBL" id="KAF2205544.1"/>
    </source>
</evidence>
<protein>
    <submittedName>
        <fullName evidence="2">SET domain-containing protein</fullName>
    </submittedName>
</protein>
<dbReference type="Gene3D" id="3.90.1410.10">
    <property type="entry name" value="set domain protein methyltransferase, domain 1"/>
    <property type="match status" value="1"/>
</dbReference>
<comment type="caution">
    <text evidence="2">The sequence shown here is derived from an EMBL/GenBank/DDBJ whole genome shotgun (WGS) entry which is preliminary data.</text>
</comment>
<dbReference type="SUPFAM" id="SSF82199">
    <property type="entry name" value="SET domain"/>
    <property type="match status" value="1"/>
</dbReference>
<dbReference type="InterPro" id="IPR050600">
    <property type="entry name" value="SETD3_SETD6_MTase"/>
</dbReference>
<sequence length="633" mass="70846">MSAQESESFARDLGPNFSVTDPAGKLLNWFVANQGYINQHVKFVHDDSRGFHVRAAQSLQAPTVVTCPLSLTLSSLNLDPSPTAVRHVDSDLHKFRATLPERILSVLLLIEQASLGEKSFWYPYIACLPPSESLSTPLYFTNEDLRWLEGTNLLKATEERRKVWREEWKAACNMLREGGIDDSIYTWESFLWSNTIFSSRAFTSTNIFPDKPPFALLFPVLDILNHAPEARVEWDFDPLKSFTLKSLQDIEEGDEIFNNYAPKQNDEFSEPTTNSLTVLLGYGFALEHHPYLQTPFKIQIPAEIQSQISKPNIVPYGMPSETYPSYLADPAAPHFFRRGPTHPLGRYPNLIPAFRGIPPLLVLMSHLLVLHQRGIDPATVQLPNPGGRILVATVRQLTLPVLSSLSKLSATYPAGEPQNQNQKYSKIYRDGQMTVLSSILDELNGVTDSILSLNGDIPPTTPCIISTTEALALLEKEYPQLHSEFIIGVSEALGMPADDPTTVRINDCEDMVWILWFIVCALTTKSSTSTQIHQYISALSHLYPLPSASDPAPDSEDPMIDYISNLVAQAASSSSGSSVWTILNSDSQKPKLIDWAARVVNTECFPRRSEEDEEVVMYLMYLCADDKECWMMS</sequence>
<dbReference type="CDD" id="cd19180">
    <property type="entry name" value="SET_SpSET10-like"/>
    <property type="match status" value="1"/>
</dbReference>
<dbReference type="AlphaFoldDB" id="A0A9P4JW58"/>
<evidence type="ECO:0000259" key="1">
    <source>
        <dbReference type="PROSITE" id="PS50280"/>
    </source>
</evidence>
<proteinExistence type="predicted"/>
<dbReference type="OrthoDB" id="42889at2759"/>
<dbReference type="InterPro" id="IPR044432">
    <property type="entry name" value="Set10/Efm1_SET"/>
</dbReference>
<accession>A0A9P4JW58</accession>
<organism evidence="2 3">
    <name type="scientific">Delitschia confertaspora ATCC 74209</name>
    <dbReference type="NCBI Taxonomy" id="1513339"/>
    <lineage>
        <taxon>Eukaryota</taxon>
        <taxon>Fungi</taxon>
        <taxon>Dikarya</taxon>
        <taxon>Ascomycota</taxon>
        <taxon>Pezizomycotina</taxon>
        <taxon>Dothideomycetes</taxon>
        <taxon>Pleosporomycetidae</taxon>
        <taxon>Pleosporales</taxon>
        <taxon>Delitschiaceae</taxon>
        <taxon>Delitschia</taxon>
    </lineage>
</organism>
<dbReference type="PANTHER" id="PTHR13271:SF137">
    <property type="entry name" value="SET DOMAIN-CONTAINING PROTEIN"/>
    <property type="match status" value="1"/>
</dbReference>
<evidence type="ECO:0000313" key="3">
    <source>
        <dbReference type="Proteomes" id="UP000799536"/>
    </source>
</evidence>